<evidence type="ECO:0000256" key="1">
    <source>
        <dbReference type="SAM" id="MobiDB-lite"/>
    </source>
</evidence>
<dbReference type="GO" id="GO:0003824">
    <property type="term" value="F:catalytic activity"/>
    <property type="evidence" value="ECO:0007669"/>
    <property type="project" value="InterPro"/>
</dbReference>
<dbReference type="InterPro" id="IPR050128">
    <property type="entry name" value="Sulfate_adenylyltrnsfr_sub2"/>
</dbReference>
<keyword evidence="4" id="KW-1185">Reference proteome</keyword>
<feature type="domain" description="Phosphoadenosine phosphosulphate reductase" evidence="2">
    <location>
        <begin position="43"/>
        <end position="238"/>
    </location>
</feature>
<organism evidence="3 4">
    <name type="scientific">Anabaena sphaerica FACHB-251</name>
    <dbReference type="NCBI Taxonomy" id="2692883"/>
    <lineage>
        <taxon>Bacteria</taxon>
        <taxon>Bacillati</taxon>
        <taxon>Cyanobacteriota</taxon>
        <taxon>Cyanophyceae</taxon>
        <taxon>Nostocales</taxon>
        <taxon>Nostocaceae</taxon>
        <taxon>Anabaena</taxon>
    </lineage>
</organism>
<dbReference type="PANTHER" id="PTHR43196">
    <property type="entry name" value="SULFATE ADENYLYLTRANSFERASE SUBUNIT 2"/>
    <property type="match status" value="1"/>
</dbReference>
<sequence length="548" mass="63765">MTTGQQPDSKTQQNRTVAELVDYIQVLTTEIQELYCLDAIPWVIGYSGGKDSTATLQLIWNAISQLPPEKRTKTIHVITTDTLVENPIVATWVRQSLEQMKVASKAQGIPIEPNLLQPEIKETFWVSLIGKGYPAPRGKFRWCTDRLKIHPSNRFIRDILRVQGEVILILGTRKAESIKRAISMEKHRISSTKDRLNYDVNSNQINSLLYYSSSLPNALIYSPIEDWRTEEVWIYLNQWENPWGYSNKDLFNMYRGATADNECPLVVDTSTPSCGDSRFGCWVCTIVSKDKSMEAMIQNDEEKEWMQPLLNMRNELDIRDDRNKRDFRRLRGEVQLFERNLDGEKSIEPIYGPYTKDWREYWLRKLLTAQTEMRQTAPENMRDITLISMEELSEIRRIWLEEKHEFDDSLPRIYQEVTGEAFKDPRPGSDYSLLGSDEWEVLEEICDGDGMQLELMAKLLDTERQFRKKTRRVGIYESLEKCFDTSSRSQEEAIKNAHLKRDLREAASKGDVATIRETFKQLNIGETPAKEENKPDSFAGRKFKKKEE</sequence>
<dbReference type="PANTHER" id="PTHR43196:SF2">
    <property type="entry name" value="PHOSPHOADENOSINE PHOSPHOSULFATE REDUCTASE"/>
    <property type="match status" value="1"/>
</dbReference>
<dbReference type="Gene3D" id="3.40.50.620">
    <property type="entry name" value="HUPs"/>
    <property type="match status" value="1"/>
</dbReference>
<dbReference type="Pfam" id="PF01507">
    <property type="entry name" value="PAPS_reduct"/>
    <property type="match status" value="1"/>
</dbReference>
<feature type="region of interest" description="Disordered" evidence="1">
    <location>
        <begin position="523"/>
        <end position="548"/>
    </location>
</feature>
<gene>
    <name evidence="3" type="primary">dndC</name>
    <name evidence="3" type="ORF">H6G06_01520</name>
</gene>
<dbReference type="InterPro" id="IPR017598">
    <property type="entry name" value="SulphurTrfase_DndC"/>
</dbReference>
<evidence type="ECO:0000313" key="4">
    <source>
        <dbReference type="Proteomes" id="UP000662185"/>
    </source>
</evidence>
<proteinExistence type="predicted"/>
<reference evidence="4" key="1">
    <citation type="journal article" date="2020" name="ISME J.">
        <title>Comparative genomics reveals insights into cyanobacterial evolution and habitat adaptation.</title>
        <authorList>
            <person name="Chen M.Y."/>
            <person name="Teng W.K."/>
            <person name="Zhao L."/>
            <person name="Hu C.X."/>
            <person name="Zhou Y.K."/>
            <person name="Han B.P."/>
            <person name="Song L.R."/>
            <person name="Shu W.S."/>
        </authorList>
    </citation>
    <scope>NUCLEOTIDE SEQUENCE [LARGE SCALE GENOMIC DNA]</scope>
    <source>
        <strain evidence="4">FACHB-251</strain>
    </source>
</reference>
<dbReference type="SUPFAM" id="SSF52402">
    <property type="entry name" value="Adenine nucleotide alpha hydrolases-like"/>
    <property type="match status" value="1"/>
</dbReference>
<dbReference type="AlphaFoldDB" id="A0A926ZZ63"/>
<dbReference type="InterPro" id="IPR002500">
    <property type="entry name" value="PAPS_reduct_dom"/>
</dbReference>
<dbReference type="NCBIfam" id="NF005316">
    <property type="entry name" value="PRK06850.1"/>
    <property type="match status" value="1"/>
</dbReference>
<evidence type="ECO:0000259" key="2">
    <source>
        <dbReference type="Pfam" id="PF01507"/>
    </source>
</evidence>
<accession>A0A926ZZ63</accession>
<name>A0A926ZZ63_9NOST</name>
<dbReference type="InterPro" id="IPR014729">
    <property type="entry name" value="Rossmann-like_a/b/a_fold"/>
</dbReference>
<protein>
    <submittedName>
        <fullName evidence="3">DNA phosphorothioation system sulfurtransferase DndC</fullName>
    </submittedName>
</protein>
<dbReference type="RefSeq" id="WP_190556377.1">
    <property type="nucleotide sequence ID" value="NZ_JACJQU010000001.1"/>
</dbReference>
<dbReference type="Proteomes" id="UP000662185">
    <property type="component" value="Unassembled WGS sequence"/>
</dbReference>
<evidence type="ECO:0000313" key="3">
    <source>
        <dbReference type="EMBL" id="MBD2292191.1"/>
    </source>
</evidence>
<dbReference type="EMBL" id="JACJQU010000001">
    <property type="protein sequence ID" value="MBD2292191.1"/>
    <property type="molecule type" value="Genomic_DNA"/>
</dbReference>
<comment type="caution">
    <text evidence="3">The sequence shown here is derived from an EMBL/GenBank/DDBJ whole genome shotgun (WGS) entry which is preliminary data.</text>
</comment>
<dbReference type="NCBIfam" id="TIGR03183">
    <property type="entry name" value="DNA_S_dndC"/>
    <property type="match status" value="1"/>
</dbReference>